<accession>A0AAV6FPW6</accession>
<dbReference type="AlphaFoldDB" id="A0AAV6FPW6"/>
<proteinExistence type="predicted"/>
<dbReference type="SUPFAM" id="SSF54117">
    <property type="entry name" value="Interleukin 8-like chemokines"/>
    <property type="match status" value="1"/>
</dbReference>
<organism evidence="2 3">
    <name type="scientific">Alosa alosa</name>
    <name type="common">allis shad</name>
    <dbReference type="NCBI Taxonomy" id="278164"/>
    <lineage>
        <taxon>Eukaryota</taxon>
        <taxon>Metazoa</taxon>
        <taxon>Chordata</taxon>
        <taxon>Craniata</taxon>
        <taxon>Vertebrata</taxon>
        <taxon>Euteleostomi</taxon>
        <taxon>Actinopterygii</taxon>
        <taxon>Neopterygii</taxon>
        <taxon>Teleostei</taxon>
        <taxon>Clupei</taxon>
        <taxon>Clupeiformes</taxon>
        <taxon>Clupeoidei</taxon>
        <taxon>Clupeidae</taxon>
        <taxon>Alosa</taxon>
    </lineage>
</organism>
<dbReference type="GO" id="GO:0005576">
    <property type="term" value="C:extracellular region"/>
    <property type="evidence" value="ECO:0007669"/>
    <property type="project" value="InterPro"/>
</dbReference>
<gene>
    <name evidence="2" type="ORF">AALO_G00283640</name>
</gene>
<dbReference type="EMBL" id="JADWDJ010000022">
    <property type="protein sequence ID" value="KAG5263195.1"/>
    <property type="molecule type" value="Genomic_DNA"/>
</dbReference>
<reference evidence="2" key="1">
    <citation type="submission" date="2020-10" db="EMBL/GenBank/DDBJ databases">
        <title>Chromosome-scale genome assembly of the Allis shad, Alosa alosa.</title>
        <authorList>
            <person name="Margot Z."/>
            <person name="Christophe K."/>
            <person name="Cabau C."/>
            <person name="Louis A."/>
            <person name="Berthelot C."/>
            <person name="Parey E."/>
            <person name="Roest Crollius H."/>
            <person name="Montfort J."/>
            <person name="Robinson-Rechavi M."/>
            <person name="Bucao C."/>
            <person name="Bouchez O."/>
            <person name="Gislard M."/>
            <person name="Lluch J."/>
            <person name="Milhes M."/>
            <person name="Lampietro C."/>
            <person name="Lopez Roques C."/>
            <person name="Donnadieu C."/>
            <person name="Braasch I."/>
            <person name="Desvignes T."/>
            <person name="Postlethwait J."/>
            <person name="Bobe J."/>
            <person name="Guiguen Y."/>
        </authorList>
    </citation>
    <scope>NUCLEOTIDE SEQUENCE</scope>
    <source>
        <strain evidence="2">M-15738</strain>
        <tissue evidence="2">Blood</tissue>
    </source>
</reference>
<keyword evidence="1" id="KW-0732">Signal</keyword>
<dbReference type="Proteomes" id="UP000823561">
    <property type="component" value="Chromosome 22"/>
</dbReference>
<protein>
    <recommendedName>
        <fullName evidence="4">Chemokine interleukin-8-like domain-containing protein</fullName>
    </recommendedName>
</protein>
<feature type="signal peptide" evidence="1">
    <location>
        <begin position="1"/>
        <end position="26"/>
    </location>
</feature>
<sequence length="65" mass="7137">MKMKRSCVTAAAVAVLVLVLCSQGQSKSVDTPDKCRFEYYTKRIPLEAIKGYKVTSPICPDKGVL</sequence>
<dbReference type="InterPro" id="IPR036048">
    <property type="entry name" value="Interleukin_8-like_sf"/>
</dbReference>
<name>A0AAV6FPW6_9TELE</name>
<dbReference type="GO" id="GO:0006955">
    <property type="term" value="P:immune response"/>
    <property type="evidence" value="ECO:0007669"/>
    <property type="project" value="InterPro"/>
</dbReference>
<evidence type="ECO:0000313" key="2">
    <source>
        <dbReference type="EMBL" id="KAG5263195.1"/>
    </source>
</evidence>
<evidence type="ECO:0000313" key="3">
    <source>
        <dbReference type="Proteomes" id="UP000823561"/>
    </source>
</evidence>
<keyword evidence="3" id="KW-1185">Reference proteome</keyword>
<comment type="caution">
    <text evidence="2">The sequence shown here is derived from an EMBL/GenBank/DDBJ whole genome shotgun (WGS) entry which is preliminary data.</text>
</comment>
<feature type="chain" id="PRO_5043719786" description="Chemokine interleukin-8-like domain-containing protein" evidence="1">
    <location>
        <begin position="27"/>
        <end position="65"/>
    </location>
</feature>
<dbReference type="GO" id="GO:0008009">
    <property type="term" value="F:chemokine activity"/>
    <property type="evidence" value="ECO:0007669"/>
    <property type="project" value="InterPro"/>
</dbReference>
<dbReference type="Gene3D" id="2.40.50.40">
    <property type="match status" value="1"/>
</dbReference>
<evidence type="ECO:0000256" key="1">
    <source>
        <dbReference type="SAM" id="SignalP"/>
    </source>
</evidence>
<evidence type="ECO:0008006" key="4">
    <source>
        <dbReference type="Google" id="ProtNLM"/>
    </source>
</evidence>